<feature type="region of interest" description="Disordered" evidence="1">
    <location>
        <begin position="151"/>
        <end position="177"/>
    </location>
</feature>
<evidence type="ECO:0000256" key="1">
    <source>
        <dbReference type="SAM" id="MobiDB-lite"/>
    </source>
</evidence>
<dbReference type="EMBL" id="QFRA01000057">
    <property type="protein sequence ID" value="PZR03171.1"/>
    <property type="molecule type" value="Genomic_DNA"/>
</dbReference>
<dbReference type="RefSeq" id="WP_032505511.1">
    <property type="nucleotide sequence ID" value="NZ_QFRA01000057.1"/>
</dbReference>
<dbReference type="Proteomes" id="UP000249432">
    <property type="component" value="Unassembled WGS sequence"/>
</dbReference>
<protein>
    <submittedName>
        <fullName evidence="2">Uncharacterized protein</fullName>
    </submittedName>
</protein>
<name>A0A2W5UZI8_9CORY</name>
<reference evidence="2 3" key="1">
    <citation type="submission" date="2017-08" db="EMBL/GenBank/DDBJ databases">
        <title>Infants hospitalized years apart are colonized by the same room-sourced microbial strains.</title>
        <authorList>
            <person name="Brooks B."/>
            <person name="Olm M.R."/>
            <person name="Firek B.A."/>
            <person name="Baker R."/>
            <person name="Thomas B.C."/>
            <person name="Morowitz M.J."/>
            <person name="Banfield J.F."/>
        </authorList>
    </citation>
    <scope>NUCLEOTIDE SEQUENCE [LARGE SCALE GENOMIC DNA]</scope>
    <source>
        <strain evidence="2">S2_003_000_R1_3</strain>
    </source>
</reference>
<proteinExistence type="predicted"/>
<organism evidence="2 3">
    <name type="scientific">Corynebacterium kroppenstedtii</name>
    <dbReference type="NCBI Taxonomy" id="161879"/>
    <lineage>
        <taxon>Bacteria</taxon>
        <taxon>Bacillati</taxon>
        <taxon>Actinomycetota</taxon>
        <taxon>Actinomycetes</taxon>
        <taxon>Mycobacteriales</taxon>
        <taxon>Corynebacteriaceae</taxon>
        <taxon>Corynebacterium</taxon>
    </lineage>
</organism>
<gene>
    <name evidence="2" type="ORF">DI525_10890</name>
</gene>
<sequence length="195" mass="21187">MRGRQPSAGRVSDGVNLAHESHVELGSATVGVAMSIQAALSQEATWRIGRARSADRWAMPPPGCTFRASMVSKSMLVGIDAASTTVSGVAVPWSGAGRRWVRVMRTGFTVTTWTHISEYDSNYDWDDMCDDPRGAGYDLLGTTGVHHVPSKLGGAHASYPRRDRRGDTVTGRSESRRKKPRISPIFVDIIESVCL</sequence>
<dbReference type="AlphaFoldDB" id="A0A2W5UZI8"/>
<evidence type="ECO:0000313" key="3">
    <source>
        <dbReference type="Proteomes" id="UP000249432"/>
    </source>
</evidence>
<accession>A0A2W5UZI8</accession>
<comment type="caution">
    <text evidence="2">The sequence shown here is derived from an EMBL/GenBank/DDBJ whole genome shotgun (WGS) entry which is preliminary data.</text>
</comment>
<evidence type="ECO:0000313" key="2">
    <source>
        <dbReference type="EMBL" id="PZR03171.1"/>
    </source>
</evidence>